<gene>
    <name evidence="1" type="ORF">SDC9_183435</name>
</gene>
<name>A0A645HB39_9ZZZZ</name>
<reference evidence="1" key="1">
    <citation type="submission" date="2019-08" db="EMBL/GenBank/DDBJ databases">
        <authorList>
            <person name="Kucharzyk K."/>
            <person name="Murdoch R.W."/>
            <person name="Higgins S."/>
            <person name="Loffler F."/>
        </authorList>
    </citation>
    <scope>NUCLEOTIDE SEQUENCE</scope>
</reference>
<dbReference type="Gene3D" id="2.30.110.10">
    <property type="entry name" value="Electron Transport, Fmn-binding Protein, Chain A"/>
    <property type="match status" value="1"/>
</dbReference>
<dbReference type="InterPro" id="IPR012349">
    <property type="entry name" value="Split_barrel_FMN-bd"/>
</dbReference>
<evidence type="ECO:0008006" key="2">
    <source>
        <dbReference type="Google" id="ProtNLM"/>
    </source>
</evidence>
<dbReference type="PANTHER" id="PTHR34071:SF2">
    <property type="entry name" value="FLAVIN-NUCLEOTIDE-BINDING PROTEIN"/>
    <property type="match status" value="1"/>
</dbReference>
<dbReference type="EMBL" id="VSSQ01089799">
    <property type="protein sequence ID" value="MPN35930.1"/>
    <property type="molecule type" value="Genomic_DNA"/>
</dbReference>
<comment type="caution">
    <text evidence="1">The sequence shown here is derived from an EMBL/GenBank/DDBJ whole genome shotgun (WGS) entry which is preliminary data.</text>
</comment>
<accession>A0A645HB39</accession>
<protein>
    <recommendedName>
        <fullName evidence="2">Pyridoxamine 5'-phosphate oxidase putative domain-containing protein</fullName>
    </recommendedName>
</protein>
<dbReference type="AlphaFoldDB" id="A0A645HB39"/>
<evidence type="ECO:0000313" key="1">
    <source>
        <dbReference type="EMBL" id="MPN35930.1"/>
    </source>
</evidence>
<dbReference type="PANTHER" id="PTHR34071">
    <property type="entry name" value="5-NITROIMIDAZOLE ANTIBIOTICS RESISTANCE PROTEIN, NIMA-FAMILY-RELATED PROTEIN-RELATED"/>
    <property type="match status" value="1"/>
</dbReference>
<dbReference type="SUPFAM" id="SSF50475">
    <property type="entry name" value="FMN-binding split barrel"/>
    <property type="match status" value="1"/>
</dbReference>
<organism evidence="1">
    <name type="scientific">bioreactor metagenome</name>
    <dbReference type="NCBI Taxonomy" id="1076179"/>
    <lineage>
        <taxon>unclassified sequences</taxon>
        <taxon>metagenomes</taxon>
        <taxon>ecological metagenomes</taxon>
    </lineage>
</organism>
<proteinExistence type="predicted"/>
<sequence>MDRGHRLCISDMACKCSMAYESVVGFGQIEILTDREEKRKGLMSIMKKYSPDRGYSIPDPMVDGVAVLKLTVGEYQAKVSQG</sequence>